<accession>A0AA39W2G4</accession>
<dbReference type="AlphaFoldDB" id="A0AA39W2G4"/>
<evidence type="ECO:0000313" key="2">
    <source>
        <dbReference type="Proteomes" id="UP001168877"/>
    </source>
</evidence>
<organism evidence="1 2">
    <name type="scientific">Acer saccharum</name>
    <name type="common">Sugar maple</name>
    <dbReference type="NCBI Taxonomy" id="4024"/>
    <lineage>
        <taxon>Eukaryota</taxon>
        <taxon>Viridiplantae</taxon>
        <taxon>Streptophyta</taxon>
        <taxon>Embryophyta</taxon>
        <taxon>Tracheophyta</taxon>
        <taxon>Spermatophyta</taxon>
        <taxon>Magnoliopsida</taxon>
        <taxon>eudicotyledons</taxon>
        <taxon>Gunneridae</taxon>
        <taxon>Pentapetalae</taxon>
        <taxon>rosids</taxon>
        <taxon>malvids</taxon>
        <taxon>Sapindales</taxon>
        <taxon>Sapindaceae</taxon>
        <taxon>Hippocastanoideae</taxon>
        <taxon>Acereae</taxon>
        <taxon>Acer</taxon>
    </lineage>
</organism>
<reference evidence="1" key="2">
    <citation type="submission" date="2023-06" db="EMBL/GenBank/DDBJ databases">
        <authorList>
            <person name="Swenson N.G."/>
            <person name="Wegrzyn J.L."/>
            <person name="Mcevoy S.L."/>
        </authorList>
    </citation>
    <scope>NUCLEOTIDE SEQUENCE</scope>
    <source>
        <strain evidence="1">NS2018</strain>
        <tissue evidence="1">Leaf</tissue>
    </source>
</reference>
<comment type="caution">
    <text evidence="1">The sequence shown here is derived from an EMBL/GenBank/DDBJ whole genome shotgun (WGS) entry which is preliminary data.</text>
</comment>
<keyword evidence="2" id="KW-1185">Reference proteome</keyword>
<reference evidence="1" key="1">
    <citation type="journal article" date="2022" name="Plant J.">
        <title>Strategies of tolerance reflected in two North American maple genomes.</title>
        <authorList>
            <person name="McEvoy S.L."/>
            <person name="Sezen U.U."/>
            <person name="Trouern-Trend A."/>
            <person name="McMahon S.M."/>
            <person name="Schaberg P.G."/>
            <person name="Yang J."/>
            <person name="Wegrzyn J.L."/>
            <person name="Swenson N.G."/>
        </authorList>
    </citation>
    <scope>NUCLEOTIDE SEQUENCE</scope>
    <source>
        <strain evidence="1">NS2018</strain>
    </source>
</reference>
<dbReference type="EMBL" id="JAUESC010000003">
    <property type="protein sequence ID" value="KAK0599818.1"/>
    <property type="molecule type" value="Genomic_DNA"/>
</dbReference>
<protein>
    <submittedName>
        <fullName evidence="1">Uncharacterized protein</fullName>
    </submittedName>
</protein>
<dbReference type="Proteomes" id="UP001168877">
    <property type="component" value="Unassembled WGS sequence"/>
</dbReference>
<sequence>MFMRNLSDLDADMTKMKGVLSLPNFKSLYEWSSAILGFQESHKLASELLSANQICDSLKQTSLCCQVTTWPYLKCGVDKL</sequence>
<proteinExistence type="predicted"/>
<name>A0AA39W2G4_ACESA</name>
<evidence type="ECO:0000313" key="1">
    <source>
        <dbReference type="EMBL" id="KAK0599818.1"/>
    </source>
</evidence>
<gene>
    <name evidence="1" type="ORF">LWI29_008919</name>
</gene>